<reference evidence="1 2" key="1">
    <citation type="journal article" date="2023" name="ACS Omega">
        <title>Identification of the Neoaspergillic Acid Biosynthesis Gene Cluster by Establishing an In Vitro CRISPR-Ribonucleoprotein Genetic System in Aspergillus melleus.</title>
        <authorList>
            <person name="Yuan B."/>
            <person name="Grau M.F."/>
            <person name="Murata R.M."/>
            <person name="Torok T."/>
            <person name="Venkateswaran K."/>
            <person name="Stajich J.E."/>
            <person name="Wang C.C.C."/>
        </authorList>
    </citation>
    <scope>NUCLEOTIDE SEQUENCE [LARGE SCALE GENOMIC DNA]</scope>
    <source>
        <strain evidence="1 2">IMV 1140</strain>
    </source>
</reference>
<dbReference type="EMBL" id="JAOPJF010000023">
    <property type="protein sequence ID" value="KAK1145501.1"/>
    <property type="molecule type" value="Genomic_DNA"/>
</dbReference>
<proteinExistence type="predicted"/>
<dbReference type="Proteomes" id="UP001177260">
    <property type="component" value="Unassembled WGS sequence"/>
</dbReference>
<accession>A0ACC3B5G9</accession>
<evidence type="ECO:0000313" key="2">
    <source>
        <dbReference type="Proteomes" id="UP001177260"/>
    </source>
</evidence>
<organism evidence="1 2">
    <name type="scientific">Aspergillus melleus</name>
    <dbReference type="NCBI Taxonomy" id="138277"/>
    <lineage>
        <taxon>Eukaryota</taxon>
        <taxon>Fungi</taxon>
        <taxon>Dikarya</taxon>
        <taxon>Ascomycota</taxon>
        <taxon>Pezizomycotina</taxon>
        <taxon>Eurotiomycetes</taxon>
        <taxon>Eurotiomycetidae</taxon>
        <taxon>Eurotiales</taxon>
        <taxon>Aspergillaceae</taxon>
        <taxon>Aspergillus</taxon>
        <taxon>Aspergillus subgen. Circumdati</taxon>
    </lineage>
</organism>
<comment type="caution">
    <text evidence="1">The sequence shown here is derived from an EMBL/GenBank/DDBJ whole genome shotgun (WGS) entry which is preliminary data.</text>
</comment>
<keyword evidence="2" id="KW-1185">Reference proteome</keyword>
<gene>
    <name evidence="1" type="ORF">N8T08_004059</name>
</gene>
<protein>
    <submittedName>
        <fullName evidence="1">Uncharacterized protein</fullName>
    </submittedName>
</protein>
<name>A0ACC3B5G9_9EURO</name>
<evidence type="ECO:0000313" key="1">
    <source>
        <dbReference type="EMBL" id="KAK1145501.1"/>
    </source>
</evidence>
<sequence>MSVPSEAPERQVQFRPMVLDESSKEKPTYFSPFPASFFVDPDDEFDREEDLTYQVFDSLPENDRAPFDCARFIDHYFSTYALAYFYSHQPAGGEIVWSPIRTHNSVYQDLDRYSYPEFGTAYLEEVTKGPFAHLKNTVCNNLNADNDHLLQGELLPTLRVMIAHLRRARFIDHMVAPVMTFSFLGPQHARVIETYMDGHTVVVRPTKLYDLRTKDAAAFKTFAQWYFGKPRAPTGSSQ</sequence>